<reference evidence="1" key="1">
    <citation type="submission" date="2022-02" db="EMBL/GenBank/DDBJ databases">
        <title>Plant Genome Project.</title>
        <authorList>
            <person name="Zhang R.-G."/>
        </authorList>
    </citation>
    <scope>NUCLEOTIDE SEQUENCE</scope>
    <source>
        <strain evidence="1">AT1</strain>
    </source>
</reference>
<evidence type="ECO:0000313" key="2">
    <source>
        <dbReference type="Proteomes" id="UP001062846"/>
    </source>
</evidence>
<evidence type="ECO:0000313" key="1">
    <source>
        <dbReference type="EMBL" id="KAI8570749.1"/>
    </source>
</evidence>
<comment type="caution">
    <text evidence="1">The sequence shown here is derived from an EMBL/GenBank/DDBJ whole genome shotgun (WGS) entry which is preliminary data.</text>
</comment>
<protein>
    <submittedName>
        <fullName evidence="1">Uncharacterized protein</fullName>
    </submittedName>
</protein>
<dbReference type="EMBL" id="CM046388">
    <property type="protein sequence ID" value="KAI8570749.1"/>
    <property type="molecule type" value="Genomic_DNA"/>
</dbReference>
<proteinExistence type="predicted"/>
<name>A0ACC0Q027_RHOML</name>
<keyword evidence="2" id="KW-1185">Reference proteome</keyword>
<organism evidence="1 2">
    <name type="scientific">Rhododendron molle</name>
    <name type="common">Chinese azalea</name>
    <name type="synonym">Azalea mollis</name>
    <dbReference type="NCBI Taxonomy" id="49168"/>
    <lineage>
        <taxon>Eukaryota</taxon>
        <taxon>Viridiplantae</taxon>
        <taxon>Streptophyta</taxon>
        <taxon>Embryophyta</taxon>
        <taxon>Tracheophyta</taxon>
        <taxon>Spermatophyta</taxon>
        <taxon>Magnoliopsida</taxon>
        <taxon>eudicotyledons</taxon>
        <taxon>Gunneridae</taxon>
        <taxon>Pentapetalae</taxon>
        <taxon>asterids</taxon>
        <taxon>Ericales</taxon>
        <taxon>Ericaceae</taxon>
        <taxon>Ericoideae</taxon>
        <taxon>Rhodoreae</taxon>
        <taxon>Rhododendron</taxon>
    </lineage>
</organism>
<dbReference type="Proteomes" id="UP001062846">
    <property type="component" value="Chromosome 1"/>
</dbReference>
<sequence>MAMAVSKLLFLSVQVVYLLSLHSGSPLVANFVQGGNETDRLALLAFKAAITSDPFGALNSWNESIHFCHWVGVTCGHRHHRAIMLRLEHQELTGSLSPHVGNLSFLRELWLRNNSLSHEIPPELGRLRRLKILAVGNNSITGEIPSSISSCSNLVALDLYRNKLAGKIPSELGSLIKLERLSIERNNITGGLPSTLGNLSSLTYLFAHLNCITGNIPDTLGGCKKLEILSLGVNKLVGGFSFSVYNLSSIRELNLPYNQIEGSLPSDLGITLPNLQRLVLAENLFTGYIPISVSNATKLNGLYLGGNSFKGKVPLLEKLRDLERIQLENNHLGTGEVDDLSFLNSLTNATKLHDLTMGDNNFGGVLPESISNFSTHLSRLALYNNKIGGSIPTGIGNLINLQAFSMFNNRLSGNIPVDIGKLQKLLILDLGGNNFYGEIPSSLANLTSLNQLGLYQNKLQSSIPSSLGKCQLLQLLYLDQNNLSGIIPIEVISISSLLELDISYNNLAGNLPVEVGNLKNLEEFDASENTLSDIVPSTLGSCVTLRLLNLGGNKFWGNLPATLANLRGVEELNLSHNNFSGQIPEYLDGFIFLNILDLSFNDFEGAVLERGVFKNATAIFVEGNNKLCGGITELQLRSCNSKRFRRKGFTLTGKLTLSVSFGLLGLLVMLGVLYLCWSRKTTKVPPFQIFGNSFPQLSYQSLLRATDGFSLSNLIGMGSFGSVYKGILDQSGKVVAVKVLNLHFRGASKSFIAECKAMKRIKHRNLIGILTACSSIDYQGNDFKALVYEFMVNGSLHEWLHPNGNGEGVHEDLRSLNLLQRLHIAIDVASALDYLHHHCWEPIVHCDLKPSNVLLDNEMTAHVADFGLARFLLKVTNESFANQSSSNGMRGSVGYAPPEYGMGNEVSMSGDVYSYGILLLEMVTGKRPTDSMFTSSLTLHNFAKTALPEPVESIFDQTLIPQDQMGEASPSISSVRNHSSISCHKMQECLISLLQVGIACSQEQATDRPDINEVLTGLHKTKSILLGT</sequence>
<accession>A0ACC0Q027</accession>
<gene>
    <name evidence="1" type="ORF">RHMOL_Rhmol01G0060800</name>
</gene>